<gene>
    <name evidence="2" type="ORF">A1D17_03285</name>
</gene>
<keyword evidence="1" id="KW-1133">Transmembrane helix</keyword>
<reference evidence="2 3" key="2">
    <citation type="journal article" date="2018" name="Nature">
        <title>Mutant phenotypes for thousands of bacterial genes of unknown function.</title>
        <authorList>
            <person name="Price M.N."/>
            <person name="Wetmore K.M."/>
            <person name="Waters R.J."/>
            <person name="Callaghan M."/>
            <person name="Ray J."/>
            <person name="Liu H."/>
            <person name="Kuehl J.V."/>
            <person name="Melnyk R.A."/>
            <person name="Lamson J.S."/>
            <person name="Suh Y."/>
            <person name="Carlson H.K."/>
            <person name="Esquivel Z."/>
            <person name="Sadeeshkumar H."/>
            <person name="Chakraborty R."/>
            <person name="Zane G.M."/>
            <person name="Rubin B.E."/>
            <person name="Wall J.D."/>
            <person name="Visel A."/>
            <person name="Bristow J."/>
            <person name="Blow M.J."/>
            <person name="Arkin A.P."/>
            <person name="Deutschbauer A.M."/>
        </authorList>
    </citation>
    <scope>NUCLEOTIDE SEQUENCE [LARGE SCALE GENOMIC DNA]</scope>
    <source>
        <strain evidence="2 3">FW300-N1B4</strain>
    </source>
</reference>
<evidence type="ECO:0000313" key="2">
    <source>
        <dbReference type="EMBL" id="KZN20575.1"/>
    </source>
</evidence>
<comment type="caution">
    <text evidence="2">The sequence shown here is derived from an EMBL/GenBank/DDBJ whole genome shotgun (WGS) entry which is preliminary data.</text>
</comment>
<dbReference type="Proteomes" id="UP000076489">
    <property type="component" value="Unassembled WGS sequence"/>
</dbReference>
<accession>A0A166QNA2</accession>
<feature type="transmembrane region" description="Helical" evidence="1">
    <location>
        <begin position="44"/>
        <end position="61"/>
    </location>
</feature>
<evidence type="ECO:0000313" key="3">
    <source>
        <dbReference type="Proteomes" id="UP000076489"/>
    </source>
</evidence>
<feature type="transmembrane region" description="Helical" evidence="1">
    <location>
        <begin position="106"/>
        <end position="134"/>
    </location>
</feature>
<dbReference type="EMBL" id="LUKJ01000002">
    <property type="protein sequence ID" value="KZN20575.1"/>
    <property type="molecule type" value="Genomic_DNA"/>
</dbReference>
<organism evidence="2 3">
    <name type="scientific">Pseudomonas fluorescens</name>
    <dbReference type="NCBI Taxonomy" id="294"/>
    <lineage>
        <taxon>Bacteria</taxon>
        <taxon>Pseudomonadati</taxon>
        <taxon>Pseudomonadota</taxon>
        <taxon>Gammaproteobacteria</taxon>
        <taxon>Pseudomonadales</taxon>
        <taxon>Pseudomonadaceae</taxon>
        <taxon>Pseudomonas</taxon>
    </lineage>
</organism>
<keyword evidence="1" id="KW-0472">Membrane</keyword>
<keyword evidence="1" id="KW-0812">Transmembrane</keyword>
<dbReference type="AlphaFoldDB" id="A0A166QNA2"/>
<feature type="transmembrane region" description="Helical" evidence="1">
    <location>
        <begin position="7"/>
        <end position="32"/>
    </location>
</feature>
<name>A0A166QNA2_PSEFL</name>
<protein>
    <submittedName>
        <fullName evidence="2">Uncharacterized protein</fullName>
    </submittedName>
</protein>
<reference evidence="3" key="1">
    <citation type="submission" date="2016-03" db="EMBL/GenBank/DDBJ databases">
        <authorList>
            <person name="Ray J."/>
            <person name="Price M."/>
            <person name="Deutschbauer A."/>
        </authorList>
    </citation>
    <scope>NUCLEOTIDE SEQUENCE [LARGE SCALE GENOMIC DNA]</scope>
    <source>
        <strain evidence="3">FW300-N1B4</strain>
    </source>
</reference>
<evidence type="ECO:0000256" key="1">
    <source>
        <dbReference type="SAM" id="Phobius"/>
    </source>
</evidence>
<proteinExistence type="predicted"/>
<feature type="transmembrane region" description="Helical" evidence="1">
    <location>
        <begin position="68"/>
        <end position="86"/>
    </location>
</feature>
<sequence>MLMKTIAGFILGMFAGAFVAAGIIVVTQLVGFGAHLIGFGEYTYMYYTTCLCLCIALLAGSKPARQHLRFMLVFFVAVLMVMGVGFQSFIGESTGAGQAAQMQANLLAMAILVAKIFMYLTPGALTAFYALIAFENLPDRLRDKAAREGWEEAGRKH</sequence>